<comment type="caution">
    <text evidence="4">The sequence shown here is derived from an EMBL/GenBank/DDBJ whole genome shotgun (WGS) entry which is preliminary data.</text>
</comment>
<proteinExistence type="predicted"/>
<dbReference type="Proteomes" id="UP000762676">
    <property type="component" value="Unassembled WGS sequence"/>
</dbReference>
<evidence type="ECO:0000256" key="1">
    <source>
        <dbReference type="PROSITE-ProRule" id="PRU00047"/>
    </source>
</evidence>
<dbReference type="GO" id="GO:0008270">
    <property type="term" value="F:zinc ion binding"/>
    <property type="evidence" value="ECO:0007669"/>
    <property type="project" value="UniProtKB-KW"/>
</dbReference>
<dbReference type="InterPro" id="IPR001878">
    <property type="entry name" value="Znf_CCHC"/>
</dbReference>
<dbReference type="SUPFAM" id="SSF57756">
    <property type="entry name" value="Retrovirus zinc finger-like domains"/>
    <property type="match status" value="1"/>
</dbReference>
<evidence type="ECO:0000259" key="3">
    <source>
        <dbReference type="PROSITE" id="PS50158"/>
    </source>
</evidence>
<feature type="region of interest" description="Disordered" evidence="2">
    <location>
        <begin position="90"/>
        <end position="139"/>
    </location>
</feature>
<keyword evidence="1" id="KW-0863">Zinc-finger</keyword>
<gene>
    <name evidence="4" type="ORF">ElyMa_006965700</name>
</gene>
<dbReference type="GO" id="GO:0003676">
    <property type="term" value="F:nucleic acid binding"/>
    <property type="evidence" value="ECO:0007669"/>
    <property type="project" value="InterPro"/>
</dbReference>
<keyword evidence="1" id="KW-0479">Metal-binding</keyword>
<evidence type="ECO:0000313" key="5">
    <source>
        <dbReference type="Proteomes" id="UP000762676"/>
    </source>
</evidence>
<reference evidence="4 5" key="1">
    <citation type="journal article" date="2021" name="Elife">
        <title>Chloroplast acquisition without the gene transfer in kleptoplastic sea slugs, Plakobranchus ocellatus.</title>
        <authorList>
            <person name="Maeda T."/>
            <person name="Takahashi S."/>
            <person name="Yoshida T."/>
            <person name="Shimamura S."/>
            <person name="Takaki Y."/>
            <person name="Nagai Y."/>
            <person name="Toyoda A."/>
            <person name="Suzuki Y."/>
            <person name="Arimoto A."/>
            <person name="Ishii H."/>
            <person name="Satoh N."/>
            <person name="Nishiyama T."/>
            <person name="Hasebe M."/>
            <person name="Maruyama T."/>
            <person name="Minagawa J."/>
            <person name="Obokata J."/>
            <person name="Shigenobu S."/>
        </authorList>
    </citation>
    <scope>NUCLEOTIDE SEQUENCE [LARGE SCALE GENOMIC DNA]</scope>
</reference>
<feature type="compositionally biased region" description="Basic and acidic residues" evidence="2">
    <location>
        <begin position="90"/>
        <end position="111"/>
    </location>
</feature>
<sequence>MEGIRDPQGKLTEWLSGRRFVWIDVPKTNIEQYIDVSQFQARLFHKEMVTEMTCRRCLKKGLSAKNCTYEEVCFVCKKPGHRAVNCQKQVEEDKSEKEMRDQITDPEEARHQNKKKPCKTIPKERKVKLTPTYREDGQQ</sequence>
<keyword evidence="5" id="KW-1185">Reference proteome</keyword>
<dbReference type="AlphaFoldDB" id="A0AAV4JLL6"/>
<dbReference type="PROSITE" id="PS50158">
    <property type="entry name" value="ZF_CCHC"/>
    <property type="match status" value="1"/>
</dbReference>
<organism evidence="4 5">
    <name type="scientific">Elysia marginata</name>
    <dbReference type="NCBI Taxonomy" id="1093978"/>
    <lineage>
        <taxon>Eukaryota</taxon>
        <taxon>Metazoa</taxon>
        <taxon>Spiralia</taxon>
        <taxon>Lophotrochozoa</taxon>
        <taxon>Mollusca</taxon>
        <taxon>Gastropoda</taxon>
        <taxon>Heterobranchia</taxon>
        <taxon>Euthyneura</taxon>
        <taxon>Panpulmonata</taxon>
        <taxon>Sacoglossa</taxon>
        <taxon>Placobranchoidea</taxon>
        <taxon>Plakobranchidae</taxon>
        <taxon>Elysia</taxon>
    </lineage>
</organism>
<accession>A0AAV4JLL6</accession>
<dbReference type="EMBL" id="BMAT01013919">
    <property type="protein sequence ID" value="GFS23004.1"/>
    <property type="molecule type" value="Genomic_DNA"/>
</dbReference>
<name>A0AAV4JLL6_9GAST</name>
<evidence type="ECO:0000313" key="4">
    <source>
        <dbReference type="EMBL" id="GFS23004.1"/>
    </source>
</evidence>
<keyword evidence="1" id="KW-0862">Zinc</keyword>
<feature type="domain" description="CCHC-type" evidence="3">
    <location>
        <begin position="73"/>
        <end position="88"/>
    </location>
</feature>
<dbReference type="SMART" id="SM00343">
    <property type="entry name" value="ZnF_C2HC"/>
    <property type="match status" value="2"/>
</dbReference>
<protein>
    <recommendedName>
        <fullName evidence="3">CCHC-type domain-containing protein</fullName>
    </recommendedName>
</protein>
<dbReference type="Gene3D" id="4.10.60.10">
    <property type="entry name" value="Zinc finger, CCHC-type"/>
    <property type="match status" value="1"/>
</dbReference>
<dbReference type="InterPro" id="IPR036875">
    <property type="entry name" value="Znf_CCHC_sf"/>
</dbReference>
<evidence type="ECO:0000256" key="2">
    <source>
        <dbReference type="SAM" id="MobiDB-lite"/>
    </source>
</evidence>